<sequence>MLFMKGMNIMLVGSVDEVAISETPYLEDSKVVSPTEDTVKLPPGLVNLGNTCYIKRRCAVALLYSGTSFGFTNMPFPGDFFGFPQS</sequence>
<organism evidence="1">
    <name type="scientific">Schistosoma japonicum</name>
    <name type="common">Blood fluke</name>
    <dbReference type="NCBI Taxonomy" id="6182"/>
    <lineage>
        <taxon>Eukaryota</taxon>
        <taxon>Metazoa</taxon>
        <taxon>Spiralia</taxon>
        <taxon>Lophotrochozoa</taxon>
        <taxon>Platyhelminthes</taxon>
        <taxon>Trematoda</taxon>
        <taxon>Digenea</taxon>
        <taxon>Strigeidida</taxon>
        <taxon>Schistosomatoidea</taxon>
        <taxon>Schistosomatidae</taxon>
        <taxon>Schistosoma</taxon>
    </lineage>
</organism>
<name>Q5BT60_SCHJA</name>
<accession>Q5BT60</accession>
<dbReference type="EMBL" id="AY915054">
    <property type="protein sequence ID" value="AAX30275.1"/>
    <property type="molecule type" value="mRNA"/>
</dbReference>
<proteinExistence type="evidence at transcript level"/>
<dbReference type="AlphaFoldDB" id="Q5BT60"/>
<evidence type="ECO:0000313" key="1">
    <source>
        <dbReference type="EMBL" id="AAX30275.1"/>
    </source>
</evidence>
<reference evidence="1" key="2">
    <citation type="journal article" date="2006" name="PLoS Pathog.">
        <title>New perspectives on host-parasite interplay by comparative transcriptomic and proteomic analyses of Schistosoma japonicum.</title>
        <authorList>
            <person name="Liu F."/>
            <person name="Lu J."/>
            <person name="Hu W."/>
            <person name="Wang S.Y."/>
            <person name="Cui S.J."/>
            <person name="Chi M."/>
            <person name="Yan Q."/>
            <person name="Wang X.R."/>
            <person name="Song H.D."/>
            <person name="Xu X.N."/>
            <person name="Wang J.J."/>
            <person name="Zhang X.L."/>
            <person name="Zhang X."/>
            <person name="Wang Z.Q."/>
            <person name="Xue C.L."/>
            <person name="Brindley P.J."/>
            <person name="McManus D.P."/>
            <person name="Yang P.Y."/>
            <person name="Feng Z."/>
            <person name="Chen Z."/>
            <person name="Han Z.G."/>
        </authorList>
    </citation>
    <scope>NUCLEOTIDE SEQUENCE</scope>
</reference>
<reference evidence="1" key="1">
    <citation type="submission" date="2005-01" db="EMBL/GenBank/DDBJ databases">
        <authorList>
            <person name="Han Z."/>
        </authorList>
    </citation>
    <scope>NUCLEOTIDE SEQUENCE</scope>
</reference>
<protein>
    <submittedName>
        <fullName evidence="1">SJCHGC02681 protein</fullName>
    </submittedName>
</protein>